<comment type="function">
    <text evidence="2">Antitoxin component of a type II toxin-antitoxin (TA) system.</text>
</comment>
<name>A0A5Q3S195_9NEIS</name>
<dbReference type="Gene3D" id="3.40.1620.10">
    <property type="entry name" value="YefM-like domain"/>
    <property type="match status" value="1"/>
</dbReference>
<dbReference type="Pfam" id="PF02604">
    <property type="entry name" value="PhdYeFM_antitox"/>
    <property type="match status" value="1"/>
</dbReference>
<gene>
    <name evidence="4" type="ORF">GJU80_01960</name>
</gene>
<dbReference type="EMBL" id="WJXO01000001">
    <property type="protein sequence ID" value="MRN37297.1"/>
    <property type="molecule type" value="Genomic_DNA"/>
</dbReference>
<dbReference type="InterPro" id="IPR036165">
    <property type="entry name" value="YefM-like_sf"/>
</dbReference>
<comment type="caution">
    <text evidence="4">The sequence shown here is derived from an EMBL/GenBank/DDBJ whole genome shotgun (WGS) entry which is preliminary data.</text>
</comment>
<evidence type="ECO:0000256" key="2">
    <source>
        <dbReference type="RuleBase" id="RU362080"/>
    </source>
</evidence>
<evidence type="ECO:0000256" key="1">
    <source>
        <dbReference type="ARBA" id="ARBA00009981"/>
    </source>
</evidence>
<organism evidence="4 5">
    <name type="scientific">Neisseria brasiliensis</name>
    <dbReference type="NCBI Taxonomy" id="2666100"/>
    <lineage>
        <taxon>Bacteria</taxon>
        <taxon>Pseudomonadati</taxon>
        <taxon>Pseudomonadota</taxon>
        <taxon>Betaproteobacteria</taxon>
        <taxon>Neisseriales</taxon>
        <taxon>Neisseriaceae</taxon>
        <taxon>Neisseria</taxon>
    </lineage>
</organism>
<feature type="region of interest" description="Disordered" evidence="3">
    <location>
        <begin position="1"/>
        <end position="22"/>
    </location>
</feature>
<sequence length="57" mass="6288">MQTMTSREFNQQSGKAKQAAQAAPVIITNRGKPEFVLMIYAEYLKLTGQAQETAKAV</sequence>
<dbReference type="RefSeq" id="WP_095502086.1">
    <property type="nucleotide sequence ID" value="NZ_CP046027.1"/>
</dbReference>
<reference evidence="4" key="1">
    <citation type="journal article" name="Emerg. Infect. Dis.">
        <title>Two cases of a newly characterized neisseria species.</title>
        <authorList>
            <person name="Mustapha M."/>
            <person name="Lemos A.P.S."/>
            <person name="Harrison L.H."/>
            <person name="Vantyne D."/>
            <person name="Sacchi C.T."/>
        </authorList>
    </citation>
    <scope>NUCLEOTIDE SEQUENCE</scope>
    <source>
        <strain evidence="4">N.95.16</strain>
    </source>
</reference>
<dbReference type="InterPro" id="IPR006442">
    <property type="entry name" value="Antitoxin_Phd/YefM"/>
</dbReference>
<evidence type="ECO:0000313" key="4">
    <source>
        <dbReference type="EMBL" id="MRN37297.1"/>
    </source>
</evidence>
<protein>
    <recommendedName>
        <fullName evidence="2">Antitoxin</fullName>
    </recommendedName>
</protein>
<dbReference type="AlphaFoldDB" id="A0A5Q3S195"/>
<comment type="similarity">
    <text evidence="1 2">Belongs to the phD/YefM antitoxin family.</text>
</comment>
<dbReference type="NCBIfam" id="TIGR01552">
    <property type="entry name" value="phd_fam"/>
    <property type="match status" value="1"/>
</dbReference>
<evidence type="ECO:0000256" key="3">
    <source>
        <dbReference type="SAM" id="MobiDB-lite"/>
    </source>
</evidence>
<accession>A0A5Q3S195</accession>
<evidence type="ECO:0000313" key="5">
    <source>
        <dbReference type="Proteomes" id="UP000486297"/>
    </source>
</evidence>
<feature type="compositionally biased region" description="Polar residues" evidence="3">
    <location>
        <begin position="1"/>
        <end position="14"/>
    </location>
</feature>
<keyword evidence="5" id="KW-1185">Reference proteome</keyword>
<dbReference type="Proteomes" id="UP000486297">
    <property type="component" value="Unassembled WGS sequence"/>
</dbReference>
<proteinExistence type="inferred from homology"/>
<dbReference type="SUPFAM" id="SSF143120">
    <property type="entry name" value="YefM-like"/>
    <property type="match status" value="1"/>
</dbReference>